<dbReference type="InterPro" id="IPR057358">
    <property type="entry name" value="UBL_ZFAND1-like"/>
</dbReference>
<sequence>MNCLLFDWGTWTFQQTARTTPRLRVPELRVLALGKDRACAMSFSRLRRCREVRGWREMRGLHRSPLVHACSSLDALEVQKQRKRQAAQELLAQTFFKKTAADGTSAADLAKKAKAASTPRPVKGSRTVEVIKMKASARVGATHSHQYNTDGRVTHLSRKRHVCICTCASLWKLGYQINPCSWIRWGHFGSGLWNWTVGRALDKIADTGKILNVNNRVAEDDGEMIDCLLLSDNAALALVQTLRYHWRRGADSQWPAAGCGVRECG</sequence>
<organism evidence="2 3">
    <name type="scientific">Jimgerdemannia flammicorona</name>
    <dbReference type="NCBI Taxonomy" id="994334"/>
    <lineage>
        <taxon>Eukaryota</taxon>
        <taxon>Fungi</taxon>
        <taxon>Fungi incertae sedis</taxon>
        <taxon>Mucoromycota</taxon>
        <taxon>Mucoromycotina</taxon>
        <taxon>Endogonomycetes</taxon>
        <taxon>Endogonales</taxon>
        <taxon>Endogonaceae</taxon>
        <taxon>Jimgerdemannia</taxon>
    </lineage>
</organism>
<evidence type="ECO:0000313" key="2">
    <source>
        <dbReference type="EMBL" id="RUS34645.1"/>
    </source>
</evidence>
<dbReference type="Pfam" id="PF25327">
    <property type="entry name" value="UBL_ZFAND1"/>
    <property type="match status" value="1"/>
</dbReference>
<protein>
    <recommendedName>
        <fullName evidence="1">ZFAND1-like ubiquitin-like domain-containing protein</fullName>
    </recommendedName>
</protein>
<dbReference type="Proteomes" id="UP000274822">
    <property type="component" value="Unassembled WGS sequence"/>
</dbReference>
<proteinExistence type="predicted"/>
<gene>
    <name evidence="2" type="ORF">BC938DRAFT_479356</name>
</gene>
<comment type="caution">
    <text evidence="2">The sequence shown here is derived from an EMBL/GenBank/DDBJ whole genome shotgun (WGS) entry which is preliminary data.</text>
</comment>
<dbReference type="EMBL" id="RBNJ01000383">
    <property type="protein sequence ID" value="RUS34645.1"/>
    <property type="molecule type" value="Genomic_DNA"/>
</dbReference>
<evidence type="ECO:0000313" key="3">
    <source>
        <dbReference type="Proteomes" id="UP000274822"/>
    </source>
</evidence>
<keyword evidence="3" id="KW-1185">Reference proteome</keyword>
<accession>A0A433QY34</accession>
<reference evidence="2 3" key="1">
    <citation type="journal article" date="2018" name="New Phytol.">
        <title>Phylogenomics of Endogonaceae and evolution of mycorrhizas within Mucoromycota.</title>
        <authorList>
            <person name="Chang Y."/>
            <person name="Desiro A."/>
            <person name="Na H."/>
            <person name="Sandor L."/>
            <person name="Lipzen A."/>
            <person name="Clum A."/>
            <person name="Barry K."/>
            <person name="Grigoriev I.V."/>
            <person name="Martin F.M."/>
            <person name="Stajich J.E."/>
            <person name="Smith M.E."/>
            <person name="Bonito G."/>
            <person name="Spatafora J.W."/>
        </authorList>
    </citation>
    <scope>NUCLEOTIDE SEQUENCE [LARGE SCALE GENOMIC DNA]</scope>
    <source>
        <strain evidence="2 3">AD002</strain>
    </source>
</reference>
<dbReference type="AlphaFoldDB" id="A0A433QY34"/>
<name>A0A433QY34_9FUNG</name>
<feature type="domain" description="ZFAND1-like ubiquitin-like" evidence="1">
    <location>
        <begin position="194"/>
        <end position="223"/>
    </location>
</feature>
<evidence type="ECO:0000259" key="1">
    <source>
        <dbReference type="Pfam" id="PF25327"/>
    </source>
</evidence>